<evidence type="ECO:0000256" key="7">
    <source>
        <dbReference type="ARBA" id="ARBA00023204"/>
    </source>
</evidence>
<dbReference type="GO" id="GO:0006281">
    <property type="term" value="P:DNA repair"/>
    <property type="evidence" value="ECO:0007669"/>
    <property type="project" value="UniProtKB-KW"/>
</dbReference>
<dbReference type="Pfam" id="PF02870">
    <property type="entry name" value="Methyltransf_1N"/>
    <property type="match status" value="1"/>
</dbReference>
<dbReference type="GO" id="GO:0032259">
    <property type="term" value="P:methylation"/>
    <property type="evidence" value="ECO:0007669"/>
    <property type="project" value="UniProtKB-KW"/>
</dbReference>
<dbReference type="GO" id="GO:0003908">
    <property type="term" value="F:methylated-DNA-[protein]-cysteine S-methyltransferase activity"/>
    <property type="evidence" value="ECO:0007669"/>
    <property type="project" value="UniProtKB-EC"/>
</dbReference>
<keyword evidence="5" id="KW-0808">Transferase</keyword>
<evidence type="ECO:0000256" key="8">
    <source>
        <dbReference type="ARBA" id="ARBA00049348"/>
    </source>
</evidence>
<feature type="domain" description="Methylguanine DNA methyltransferase ribonuclease-like" evidence="10">
    <location>
        <begin position="4"/>
        <end position="78"/>
    </location>
</feature>
<dbReference type="OrthoDB" id="9802228at2"/>
<evidence type="ECO:0000256" key="3">
    <source>
        <dbReference type="ARBA" id="ARBA00011918"/>
    </source>
</evidence>
<comment type="similarity">
    <text evidence="2">Belongs to the MGMT family.</text>
</comment>
<dbReference type="Pfam" id="PF01035">
    <property type="entry name" value="DNA_binding_1"/>
    <property type="match status" value="1"/>
</dbReference>
<dbReference type="PATRIC" id="fig|29343.3.peg.1130"/>
<dbReference type="InterPro" id="IPR008332">
    <property type="entry name" value="MethylG_MeTrfase_N"/>
</dbReference>
<organism evidence="11 12">
    <name type="scientific">[Clostridium] cellulosi</name>
    <dbReference type="NCBI Taxonomy" id="29343"/>
    <lineage>
        <taxon>Bacteria</taxon>
        <taxon>Bacillati</taxon>
        <taxon>Bacillota</taxon>
        <taxon>Clostridia</taxon>
        <taxon>Eubacteriales</taxon>
        <taxon>Oscillospiraceae</taxon>
        <taxon>Oscillospiraceae incertae sedis</taxon>
    </lineage>
</organism>
<feature type="domain" description="Methylated-DNA-[protein]-cysteine S-methyltransferase DNA binding" evidence="9">
    <location>
        <begin position="83"/>
        <end position="164"/>
    </location>
</feature>
<dbReference type="Proteomes" id="UP000032431">
    <property type="component" value="Chromosome I"/>
</dbReference>
<keyword evidence="4" id="KW-0489">Methyltransferase</keyword>
<evidence type="ECO:0000313" key="11">
    <source>
        <dbReference type="EMBL" id="CDZ24189.1"/>
    </source>
</evidence>
<dbReference type="AlphaFoldDB" id="A0A078KSS2"/>
<dbReference type="FunFam" id="1.10.10.10:FF:000214">
    <property type="entry name" value="Methylated-DNA--protein-cysteine methyltransferase"/>
    <property type="match status" value="1"/>
</dbReference>
<dbReference type="InterPro" id="IPR036631">
    <property type="entry name" value="MGMT_N_sf"/>
</dbReference>
<dbReference type="PANTHER" id="PTHR10815:SF13">
    <property type="entry name" value="METHYLATED-DNA--PROTEIN-CYSTEINE METHYLTRANSFERASE"/>
    <property type="match status" value="1"/>
</dbReference>
<evidence type="ECO:0000256" key="4">
    <source>
        <dbReference type="ARBA" id="ARBA00022603"/>
    </source>
</evidence>
<evidence type="ECO:0000256" key="2">
    <source>
        <dbReference type="ARBA" id="ARBA00008711"/>
    </source>
</evidence>
<dbReference type="InterPro" id="IPR036217">
    <property type="entry name" value="MethylDNA_cys_MeTrfase_DNAb"/>
</dbReference>
<evidence type="ECO:0000256" key="5">
    <source>
        <dbReference type="ARBA" id="ARBA00022679"/>
    </source>
</evidence>
<dbReference type="InterPro" id="IPR014048">
    <property type="entry name" value="MethylDNA_cys_MeTrfase_DNA-bd"/>
</dbReference>
<evidence type="ECO:0000256" key="6">
    <source>
        <dbReference type="ARBA" id="ARBA00022763"/>
    </source>
</evidence>
<reference evidence="12" key="1">
    <citation type="submission" date="2014-07" db="EMBL/GenBank/DDBJ databases">
        <authorList>
            <person name="Wibberg D."/>
        </authorList>
    </citation>
    <scope>NUCLEOTIDE SEQUENCE [LARGE SCALE GENOMIC DNA]</scope>
    <source>
        <strain evidence="12">DG5</strain>
    </source>
</reference>
<dbReference type="SUPFAM" id="SSF46767">
    <property type="entry name" value="Methylated DNA-protein cysteine methyltransferase, C-terminal domain"/>
    <property type="match status" value="1"/>
</dbReference>
<evidence type="ECO:0000259" key="10">
    <source>
        <dbReference type="Pfam" id="PF02870"/>
    </source>
</evidence>
<comment type="catalytic activity">
    <reaction evidence="1">
        <text>a 4-O-methyl-thymidine in DNA + L-cysteinyl-[protein] = a thymidine in DNA + S-methyl-L-cysteinyl-[protein]</text>
        <dbReference type="Rhea" id="RHEA:53428"/>
        <dbReference type="Rhea" id="RHEA-COMP:10131"/>
        <dbReference type="Rhea" id="RHEA-COMP:10132"/>
        <dbReference type="Rhea" id="RHEA-COMP:13555"/>
        <dbReference type="Rhea" id="RHEA-COMP:13556"/>
        <dbReference type="ChEBI" id="CHEBI:29950"/>
        <dbReference type="ChEBI" id="CHEBI:82612"/>
        <dbReference type="ChEBI" id="CHEBI:137386"/>
        <dbReference type="ChEBI" id="CHEBI:137387"/>
        <dbReference type="EC" id="2.1.1.63"/>
    </reaction>
</comment>
<evidence type="ECO:0000313" key="12">
    <source>
        <dbReference type="Proteomes" id="UP000032431"/>
    </source>
</evidence>
<accession>A0A078KSS2</accession>
<dbReference type="NCBIfam" id="TIGR00589">
    <property type="entry name" value="ogt"/>
    <property type="match status" value="1"/>
</dbReference>
<dbReference type="KEGG" id="ccel:CCDG5_1072"/>
<proteinExistence type="inferred from homology"/>
<protein>
    <recommendedName>
        <fullName evidence="3">methylated-DNA--[protein]-cysteine S-methyltransferase</fullName>
        <ecNumber evidence="3">2.1.1.63</ecNumber>
    </recommendedName>
</protein>
<sequence length="166" mass="18472">MKLYMKTFKTDITDFQVICTDNYIINLSFGIGNSDLWLKQNIKNYELCGSNNLCEACEREIRSYLAGKLKKFTVPIKIYATLFQQKIYNALKTVPYGTTVTYGQLTSMAGVKGARAVGGAVSRNPIPIIVPCHRVIRSDGMIGGFCGKSNLISLKQRLLEIEGIAF</sequence>
<gene>
    <name evidence="11" type="ORF">CCDG5_1072</name>
</gene>
<dbReference type="EMBL" id="LM995447">
    <property type="protein sequence ID" value="CDZ24189.1"/>
    <property type="molecule type" value="Genomic_DNA"/>
</dbReference>
<dbReference type="CDD" id="cd06445">
    <property type="entry name" value="ATase"/>
    <property type="match status" value="1"/>
</dbReference>
<dbReference type="EC" id="2.1.1.63" evidence="3"/>
<dbReference type="Gene3D" id="1.10.10.10">
    <property type="entry name" value="Winged helix-like DNA-binding domain superfamily/Winged helix DNA-binding domain"/>
    <property type="match status" value="1"/>
</dbReference>
<evidence type="ECO:0000259" key="9">
    <source>
        <dbReference type="Pfam" id="PF01035"/>
    </source>
</evidence>
<keyword evidence="7" id="KW-0234">DNA repair</keyword>
<dbReference type="InterPro" id="IPR036388">
    <property type="entry name" value="WH-like_DNA-bd_sf"/>
</dbReference>
<evidence type="ECO:0000256" key="1">
    <source>
        <dbReference type="ARBA" id="ARBA00001286"/>
    </source>
</evidence>
<keyword evidence="12" id="KW-1185">Reference proteome</keyword>
<comment type="catalytic activity">
    <reaction evidence="8">
        <text>a 6-O-methyl-2'-deoxyguanosine in DNA + L-cysteinyl-[protein] = S-methyl-L-cysteinyl-[protein] + a 2'-deoxyguanosine in DNA</text>
        <dbReference type="Rhea" id="RHEA:24000"/>
        <dbReference type="Rhea" id="RHEA-COMP:10131"/>
        <dbReference type="Rhea" id="RHEA-COMP:10132"/>
        <dbReference type="Rhea" id="RHEA-COMP:11367"/>
        <dbReference type="Rhea" id="RHEA-COMP:11368"/>
        <dbReference type="ChEBI" id="CHEBI:29950"/>
        <dbReference type="ChEBI" id="CHEBI:82612"/>
        <dbReference type="ChEBI" id="CHEBI:85445"/>
        <dbReference type="ChEBI" id="CHEBI:85448"/>
        <dbReference type="EC" id="2.1.1.63"/>
    </reaction>
</comment>
<dbReference type="HOGENOM" id="CLU_000445_52_2_9"/>
<dbReference type="InterPro" id="IPR001497">
    <property type="entry name" value="MethylDNA_cys_MeTrfase_AS"/>
</dbReference>
<dbReference type="PANTHER" id="PTHR10815">
    <property type="entry name" value="METHYLATED-DNA--PROTEIN-CYSTEINE METHYLTRANSFERASE"/>
    <property type="match status" value="1"/>
</dbReference>
<dbReference type="STRING" id="29343.CCDG5_1072"/>
<name>A0A078KSS2_9FIRM</name>
<dbReference type="SUPFAM" id="SSF53155">
    <property type="entry name" value="Methylated DNA-protein cysteine methyltransferase domain"/>
    <property type="match status" value="1"/>
</dbReference>
<dbReference type="PROSITE" id="PS00374">
    <property type="entry name" value="MGMT"/>
    <property type="match status" value="1"/>
</dbReference>
<keyword evidence="6" id="KW-0227">DNA damage</keyword>